<comment type="similarity">
    <text evidence="10">Belongs to the NadD family.</text>
</comment>
<dbReference type="InterPro" id="IPR004821">
    <property type="entry name" value="Cyt_trans-like"/>
</dbReference>
<dbReference type="GO" id="GO:0004515">
    <property type="term" value="F:nicotinate-nucleotide adenylyltransferase activity"/>
    <property type="evidence" value="ECO:0007669"/>
    <property type="project" value="UniProtKB-EC"/>
</dbReference>
<keyword evidence="6 10" id="KW-0547">Nucleotide-binding</keyword>
<dbReference type="PANTHER" id="PTHR39321">
    <property type="entry name" value="NICOTINATE-NUCLEOTIDE ADENYLYLTRANSFERASE-RELATED"/>
    <property type="match status" value="1"/>
</dbReference>
<evidence type="ECO:0000256" key="5">
    <source>
        <dbReference type="ARBA" id="ARBA00022695"/>
    </source>
</evidence>
<comment type="function">
    <text evidence="1 10">Catalyzes the reversible adenylation of nicotinate mononucleotide (NaMN) to nicotinic acid adenine dinucleotide (NaAD).</text>
</comment>
<dbReference type="InterPro" id="IPR014729">
    <property type="entry name" value="Rossmann-like_a/b/a_fold"/>
</dbReference>
<keyword evidence="8 10" id="KW-0520">NAD</keyword>
<keyword evidence="7 10" id="KW-0067">ATP-binding</keyword>
<evidence type="ECO:0000313" key="12">
    <source>
        <dbReference type="EMBL" id="MCJ2541761.1"/>
    </source>
</evidence>
<dbReference type="RefSeq" id="WP_244348935.1">
    <property type="nucleotide sequence ID" value="NZ_JAFIRA010000003.1"/>
</dbReference>
<accession>A0ABT0C7J0</accession>
<gene>
    <name evidence="10" type="primary">nadD</name>
    <name evidence="12" type="ORF">JX360_02385</name>
</gene>
<dbReference type="Proteomes" id="UP000830835">
    <property type="component" value="Unassembled WGS sequence"/>
</dbReference>
<dbReference type="NCBIfam" id="TIGR00125">
    <property type="entry name" value="cyt_tran_rel"/>
    <property type="match status" value="1"/>
</dbReference>
<comment type="pathway">
    <text evidence="2 10">Cofactor biosynthesis; NAD(+) biosynthesis; deamido-NAD(+) from nicotinate D-ribonucleotide: step 1/1.</text>
</comment>
<name>A0ABT0C7J0_THEVL</name>
<evidence type="ECO:0000256" key="3">
    <source>
        <dbReference type="ARBA" id="ARBA00022642"/>
    </source>
</evidence>
<evidence type="ECO:0000256" key="1">
    <source>
        <dbReference type="ARBA" id="ARBA00002324"/>
    </source>
</evidence>
<keyword evidence="13" id="KW-1185">Reference proteome</keyword>
<dbReference type="Pfam" id="PF01467">
    <property type="entry name" value="CTP_transf_like"/>
    <property type="match status" value="1"/>
</dbReference>
<feature type="domain" description="Cytidyltransferase-like" evidence="11">
    <location>
        <begin position="13"/>
        <end position="178"/>
    </location>
</feature>
<reference evidence="12" key="1">
    <citation type="submission" date="2021-02" db="EMBL/GenBank/DDBJ databases">
        <title>The CRISPR/cas machinery reduction and long-range gene transfer in the hot spring cyanobacterium Synechococcus.</title>
        <authorList>
            <person name="Dvorak P."/>
            <person name="Jahodarova E."/>
            <person name="Hasler P."/>
            <person name="Poulickova A."/>
        </authorList>
    </citation>
    <scope>NUCLEOTIDE SEQUENCE</scope>
    <source>
        <strain evidence="12">Rupite</strain>
    </source>
</reference>
<dbReference type="EMBL" id="JAFIRA010000003">
    <property type="protein sequence ID" value="MCJ2541761.1"/>
    <property type="molecule type" value="Genomic_DNA"/>
</dbReference>
<evidence type="ECO:0000256" key="8">
    <source>
        <dbReference type="ARBA" id="ARBA00023027"/>
    </source>
</evidence>
<protein>
    <recommendedName>
        <fullName evidence="10">Probable nicotinate-nucleotide adenylyltransferase</fullName>
        <ecNumber evidence="10">2.7.7.18</ecNumber>
    </recommendedName>
    <alternativeName>
        <fullName evidence="10">Deamido-NAD(+) diphosphorylase</fullName>
    </alternativeName>
    <alternativeName>
        <fullName evidence="10">Deamido-NAD(+) pyrophosphorylase</fullName>
    </alternativeName>
    <alternativeName>
        <fullName evidence="10">Nicotinate mononucleotide adenylyltransferase</fullName>
        <shortName evidence="10">NaMN adenylyltransferase</shortName>
    </alternativeName>
</protein>
<evidence type="ECO:0000256" key="6">
    <source>
        <dbReference type="ARBA" id="ARBA00022741"/>
    </source>
</evidence>
<keyword evidence="4 10" id="KW-0808">Transferase</keyword>
<keyword evidence="5 10" id="KW-0548">Nucleotidyltransferase</keyword>
<evidence type="ECO:0000256" key="10">
    <source>
        <dbReference type="HAMAP-Rule" id="MF_00244"/>
    </source>
</evidence>
<evidence type="ECO:0000256" key="4">
    <source>
        <dbReference type="ARBA" id="ARBA00022679"/>
    </source>
</evidence>
<dbReference type="SUPFAM" id="SSF52374">
    <property type="entry name" value="Nucleotidylyl transferase"/>
    <property type="match status" value="1"/>
</dbReference>
<evidence type="ECO:0000256" key="7">
    <source>
        <dbReference type="ARBA" id="ARBA00022840"/>
    </source>
</evidence>
<evidence type="ECO:0000259" key="11">
    <source>
        <dbReference type="Pfam" id="PF01467"/>
    </source>
</evidence>
<dbReference type="NCBIfam" id="TIGR00482">
    <property type="entry name" value="nicotinate (nicotinamide) nucleotide adenylyltransferase"/>
    <property type="match status" value="1"/>
</dbReference>
<evidence type="ECO:0000256" key="2">
    <source>
        <dbReference type="ARBA" id="ARBA00005019"/>
    </source>
</evidence>
<proteinExistence type="inferred from homology"/>
<dbReference type="CDD" id="cd02165">
    <property type="entry name" value="NMNAT"/>
    <property type="match status" value="1"/>
</dbReference>
<comment type="caution">
    <text evidence="12">The sequence shown here is derived from an EMBL/GenBank/DDBJ whole genome shotgun (WGS) entry which is preliminary data.</text>
</comment>
<organism evidence="12 13">
    <name type="scientific">Thermostichus vulcanus str. 'Rupite'</name>
    <dbReference type="NCBI Taxonomy" id="2813851"/>
    <lineage>
        <taxon>Bacteria</taxon>
        <taxon>Bacillati</taxon>
        <taxon>Cyanobacteriota</taxon>
        <taxon>Cyanophyceae</taxon>
        <taxon>Thermostichales</taxon>
        <taxon>Thermostichaceae</taxon>
        <taxon>Thermostichus</taxon>
    </lineage>
</organism>
<dbReference type="Gene3D" id="3.40.50.620">
    <property type="entry name" value="HUPs"/>
    <property type="match status" value="1"/>
</dbReference>
<keyword evidence="3 10" id="KW-0662">Pyridine nucleotide biosynthesis</keyword>
<dbReference type="PANTHER" id="PTHR39321:SF3">
    <property type="entry name" value="PHOSPHOPANTETHEINE ADENYLYLTRANSFERASE"/>
    <property type="match status" value="1"/>
</dbReference>
<sequence length="205" mass="23269">MSASILKSRRVAILGGTFNPVHQGHLIMAEQALWQFHLDQVLWMPAGDPPHKPLASGATTADRLAMVKLAIADHERFACSELEIHRQGRSYTIETLRSLIQEQPDTQWYWIIGVDALRDLPQWHQAQELAQICHWIVAPRVDAGDALQVLRAVAEKLPLQAEVLEAPTLTLSSTYLREQIRKGGSIRYLVPTAVEQYIRQHQLYR</sequence>
<dbReference type="NCBIfam" id="NF000840">
    <property type="entry name" value="PRK00071.1-3"/>
    <property type="match status" value="1"/>
</dbReference>
<dbReference type="EC" id="2.7.7.18" evidence="10"/>
<comment type="catalytic activity">
    <reaction evidence="9 10">
        <text>nicotinate beta-D-ribonucleotide + ATP + H(+) = deamido-NAD(+) + diphosphate</text>
        <dbReference type="Rhea" id="RHEA:22860"/>
        <dbReference type="ChEBI" id="CHEBI:15378"/>
        <dbReference type="ChEBI" id="CHEBI:30616"/>
        <dbReference type="ChEBI" id="CHEBI:33019"/>
        <dbReference type="ChEBI" id="CHEBI:57502"/>
        <dbReference type="ChEBI" id="CHEBI:58437"/>
        <dbReference type="EC" id="2.7.7.18"/>
    </reaction>
</comment>
<evidence type="ECO:0000256" key="9">
    <source>
        <dbReference type="ARBA" id="ARBA00048721"/>
    </source>
</evidence>
<dbReference type="HAMAP" id="MF_00244">
    <property type="entry name" value="NaMN_adenylyltr"/>
    <property type="match status" value="1"/>
</dbReference>
<evidence type="ECO:0000313" key="13">
    <source>
        <dbReference type="Proteomes" id="UP000830835"/>
    </source>
</evidence>
<dbReference type="InterPro" id="IPR005248">
    <property type="entry name" value="NadD/NMNAT"/>
</dbReference>